<dbReference type="EMBL" id="BPQB01000077">
    <property type="protein sequence ID" value="GJE97849.1"/>
    <property type="molecule type" value="Genomic_DNA"/>
</dbReference>
<name>A0A9P3GQZ8_9APHY</name>
<proteinExistence type="predicted"/>
<evidence type="ECO:0000313" key="1">
    <source>
        <dbReference type="EMBL" id="GJE97849.1"/>
    </source>
</evidence>
<reference evidence="1 2" key="1">
    <citation type="submission" date="2021-08" db="EMBL/GenBank/DDBJ databases">
        <title>Draft Genome Sequence of Phanerochaete sordida strain YK-624.</title>
        <authorList>
            <person name="Mori T."/>
            <person name="Dohra H."/>
            <person name="Suzuki T."/>
            <person name="Kawagishi H."/>
            <person name="Hirai H."/>
        </authorList>
    </citation>
    <scope>NUCLEOTIDE SEQUENCE [LARGE SCALE GENOMIC DNA]</scope>
    <source>
        <strain evidence="1 2">YK-624</strain>
    </source>
</reference>
<gene>
    <name evidence="1" type="ORF">PsYK624_140710</name>
</gene>
<keyword evidence="2" id="KW-1185">Reference proteome</keyword>
<protein>
    <recommendedName>
        <fullName evidence="3">F-box domain-containing protein</fullName>
    </recommendedName>
</protein>
<dbReference type="OrthoDB" id="5595695at2759"/>
<organism evidence="1 2">
    <name type="scientific">Phanerochaete sordida</name>
    <dbReference type="NCBI Taxonomy" id="48140"/>
    <lineage>
        <taxon>Eukaryota</taxon>
        <taxon>Fungi</taxon>
        <taxon>Dikarya</taxon>
        <taxon>Basidiomycota</taxon>
        <taxon>Agaricomycotina</taxon>
        <taxon>Agaricomycetes</taxon>
        <taxon>Polyporales</taxon>
        <taxon>Phanerochaetaceae</taxon>
        <taxon>Phanerochaete</taxon>
    </lineage>
</organism>
<dbReference type="AlphaFoldDB" id="A0A9P3GQZ8"/>
<sequence>MLCLLPHDVLQSIAVEVANTQSLGLLDNLVALLQTCQHIYVLLSPTHNNHLYGRIFRLKFDTGAAARHLGDRALYSPALASQLREYCAALKRIRSRDLAAPPDVLERTLWAAFFLLAENDGRNHAQLQLAGLGAFVDAFVRTRLWDGHESNHGWPLDTTANALALYLMWYMTDSETLHAESPEDRRQLMEITRPYVIAPFKYASFHAPDIHFRLPLPANALAHPTALLQTPHGPYPPYPRSNVRVEHVHYGMHIKIRPPLAATYASLLYFARSEAIAYRIPQNIPANREAAHAVGIHGVYATQEDYKHFNAHKAASVVPKGSWHRLAGESPASLAWDNDLNRMRFCADPFVPRVPGRSVFTYGSLSGSWFGRMLMSGPTAYLDTVKTPQYMPGVPAMVTLPISFRLREHHCVGLHTPVPHGAPAADGRAHDDGVVNAWFPPGTSFREQHDVLTVQARDGRVYKYATYHEGRPTAHSAETCATCRARAAERNSTRVATLQDFPPPGYAHDVPSEEDAVRTALGAQDLDTVLRVAEDEARALYGGSADHNAEEDAEADADGVRDVVLTGESVPAHGEAWHPFWFYGRVRRWDGLVALVRVPRQHLDLGVAVFRGYVVGGRTLVGAWRSWNAAAPRLRVPLEGPFVAGRTRE</sequence>
<accession>A0A9P3GQZ8</accession>
<evidence type="ECO:0000313" key="2">
    <source>
        <dbReference type="Proteomes" id="UP000703269"/>
    </source>
</evidence>
<comment type="caution">
    <text evidence="1">The sequence shown here is derived from an EMBL/GenBank/DDBJ whole genome shotgun (WGS) entry which is preliminary data.</text>
</comment>
<dbReference type="Proteomes" id="UP000703269">
    <property type="component" value="Unassembled WGS sequence"/>
</dbReference>
<evidence type="ECO:0008006" key="3">
    <source>
        <dbReference type="Google" id="ProtNLM"/>
    </source>
</evidence>